<organism evidence="1 2">
    <name type="scientific">Streptacidiphilus cavernicola</name>
    <dbReference type="NCBI Taxonomy" id="3342716"/>
    <lineage>
        <taxon>Bacteria</taxon>
        <taxon>Bacillati</taxon>
        <taxon>Actinomycetota</taxon>
        <taxon>Actinomycetes</taxon>
        <taxon>Kitasatosporales</taxon>
        <taxon>Streptomycetaceae</taxon>
        <taxon>Streptacidiphilus</taxon>
    </lineage>
</organism>
<accession>A0ABV6VRN2</accession>
<dbReference type="Proteomes" id="UP001592531">
    <property type="component" value="Unassembled WGS sequence"/>
</dbReference>
<comment type="caution">
    <text evidence="1">The sequence shown here is derived from an EMBL/GenBank/DDBJ whole genome shotgun (WGS) entry which is preliminary data.</text>
</comment>
<evidence type="ECO:0000313" key="1">
    <source>
        <dbReference type="EMBL" id="MFC1416390.1"/>
    </source>
</evidence>
<gene>
    <name evidence="1" type="ORF">ACEZDE_07000</name>
</gene>
<reference evidence="1 2" key="1">
    <citation type="submission" date="2024-09" db="EMBL/GenBank/DDBJ databases">
        <authorList>
            <person name="Lee S.D."/>
        </authorList>
    </citation>
    <scope>NUCLEOTIDE SEQUENCE [LARGE SCALE GENOMIC DNA]</scope>
    <source>
        <strain evidence="1 2">N8-3</strain>
    </source>
</reference>
<proteinExistence type="predicted"/>
<keyword evidence="2" id="KW-1185">Reference proteome</keyword>
<dbReference type="RefSeq" id="WP_380533585.1">
    <property type="nucleotide sequence ID" value="NZ_JBHFAB010000004.1"/>
</dbReference>
<evidence type="ECO:0000313" key="2">
    <source>
        <dbReference type="Proteomes" id="UP001592531"/>
    </source>
</evidence>
<protein>
    <submittedName>
        <fullName evidence="1">Uncharacterized protein</fullName>
    </submittedName>
</protein>
<name>A0ABV6VRN2_9ACTN</name>
<dbReference type="EMBL" id="JBHFAB010000004">
    <property type="protein sequence ID" value="MFC1416390.1"/>
    <property type="molecule type" value="Genomic_DNA"/>
</dbReference>
<sequence>MPVSAAHGYPADYLQSECLVGHKDPGFVHGCRTCPYPGYQHPVLGWQPRPCACPHHDHTTEEATT</sequence>